<accession>A0A402AVT9</accession>
<organism evidence="1 2">
    <name type="scientific">Dictyobacter kobayashii</name>
    <dbReference type="NCBI Taxonomy" id="2014872"/>
    <lineage>
        <taxon>Bacteria</taxon>
        <taxon>Bacillati</taxon>
        <taxon>Chloroflexota</taxon>
        <taxon>Ktedonobacteria</taxon>
        <taxon>Ktedonobacterales</taxon>
        <taxon>Dictyobacteraceae</taxon>
        <taxon>Dictyobacter</taxon>
    </lineage>
</organism>
<gene>
    <name evidence="1" type="ORF">KDK_70070</name>
</gene>
<keyword evidence="2" id="KW-1185">Reference proteome</keyword>
<name>A0A402AVT9_9CHLR</name>
<dbReference type="EMBL" id="BIFS01000002">
    <property type="protein sequence ID" value="GCE23207.1"/>
    <property type="molecule type" value="Genomic_DNA"/>
</dbReference>
<protein>
    <submittedName>
        <fullName evidence="1">Uncharacterized protein</fullName>
    </submittedName>
</protein>
<sequence length="105" mass="12357">MPQFVFANLARRWQEIAPPDLVGVVQYAGLERYLQEEGGIIADTAKQALVSYWDLTPIQQADLLQRFPSMDDILNLLQKLLNIDNNKPEQFTITDWLTWFERLYW</sequence>
<reference evidence="2" key="1">
    <citation type="submission" date="2018-12" db="EMBL/GenBank/DDBJ databases">
        <title>Tengunoibacter tsumagoiensis gen. nov., sp. nov., Dictyobacter kobayashii sp. nov., D. alpinus sp. nov., and D. joshuensis sp. nov. and description of Dictyobacteraceae fam. nov. within the order Ktedonobacterales isolated from Tengu-no-mugimeshi.</title>
        <authorList>
            <person name="Wang C.M."/>
            <person name="Zheng Y."/>
            <person name="Sakai Y."/>
            <person name="Toyoda A."/>
            <person name="Minakuchi Y."/>
            <person name="Abe K."/>
            <person name="Yokota A."/>
            <person name="Yabe S."/>
        </authorList>
    </citation>
    <scope>NUCLEOTIDE SEQUENCE [LARGE SCALE GENOMIC DNA]</scope>
    <source>
        <strain evidence="2">Uno11</strain>
    </source>
</reference>
<evidence type="ECO:0000313" key="2">
    <source>
        <dbReference type="Proteomes" id="UP000287188"/>
    </source>
</evidence>
<comment type="caution">
    <text evidence="1">The sequence shown here is derived from an EMBL/GenBank/DDBJ whole genome shotgun (WGS) entry which is preliminary data.</text>
</comment>
<evidence type="ECO:0000313" key="1">
    <source>
        <dbReference type="EMBL" id="GCE23207.1"/>
    </source>
</evidence>
<dbReference type="AlphaFoldDB" id="A0A402AVT9"/>
<dbReference type="Proteomes" id="UP000287188">
    <property type="component" value="Unassembled WGS sequence"/>
</dbReference>
<dbReference type="RefSeq" id="WP_126556679.1">
    <property type="nucleotide sequence ID" value="NZ_BIFS01000002.1"/>
</dbReference>
<dbReference type="OrthoDB" id="425607at2"/>
<proteinExistence type="predicted"/>